<dbReference type="AlphaFoldDB" id="A0A941I5P3"/>
<reference evidence="1 2" key="1">
    <citation type="submission" date="2021-04" db="EMBL/GenBank/DDBJ databases">
        <title>novel species isolated from subtropical streams in China.</title>
        <authorList>
            <person name="Lu H."/>
        </authorList>
    </citation>
    <scope>NUCLEOTIDE SEQUENCE [LARGE SCALE GENOMIC DNA]</scope>
    <source>
        <strain evidence="1 2">BYS107W</strain>
    </source>
</reference>
<accession>A0A941I5P3</accession>
<keyword evidence="2" id="KW-1185">Reference proteome</keyword>
<dbReference type="PANTHER" id="PTHR36508">
    <property type="entry name" value="PROTEIN SLYX"/>
    <property type="match status" value="1"/>
</dbReference>
<organism evidence="1 2">
    <name type="scientific">Undibacterium baiyunense</name>
    <dbReference type="NCBI Taxonomy" id="2828731"/>
    <lineage>
        <taxon>Bacteria</taxon>
        <taxon>Pseudomonadati</taxon>
        <taxon>Pseudomonadota</taxon>
        <taxon>Betaproteobacteria</taxon>
        <taxon>Burkholderiales</taxon>
        <taxon>Oxalobacteraceae</taxon>
        <taxon>Undibacterium</taxon>
    </lineage>
</organism>
<sequence length="70" mass="8265">MHVEERLIDLEIRLSRQDDLVETLNTQVYQQQKKIDELEKLCHALAARLREVAVAASQRQMPVDERPPHY</sequence>
<dbReference type="InterPro" id="IPR007236">
    <property type="entry name" value="SlyX"/>
</dbReference>
<dbReference type="PANTHER" id="PTHR36508:SF1">
    <property type="entry name" value="PROTEIN SLYX"/>
    <property type="match status" value="1"/>
</dbReference>
<dbReference type="Gene3D" id="1.20.5.300">
    <property type="match status" value="1"/>
</dbReference>
<dbReference type="Proteomes" id="UP000680158">
    <property type="component" value="Unassembled WGS sequence"/>
</dbReference>
<evidence type="ECO:0000313" key="1">
    <source>
        <dbReference type="EMBL" id="MBR7748144.1"/>
    </source>
</evidence>
<proteinExistence type="predicted"/>
<dbReference type="RefSeq" id="WP_189347579.1">
    <property type="nucleotide sequence ID" value="NZ_JAGSPM010000012.1"/>
</dbReference>
<gene>
    <name evidence="1" type="ORF">KDM92_16290</name>
</gene>
<name>A0A941I5P3_9BURK</name>
<dbReference type="Pfam" id="PF04102">
    <property type="entry name" value="SlyX"/>
    <property type="match status" value="1"/>
</dbReference>
<protein>
    <submittedName>
        <fullName evidence="1">SlyX family protein</fullName>
    </submittedName>
</protein>
<evidence type="ECO:0000313" key="2">
    <source>
        <dbReference type="Proteomes" id="UP000680158"/>
    </source>
</evidence>
<dbReference type="EMBL" id="JAGSPM010000012">
    <property type="protein sequence ID" value="MBR7748144.1"/>
    <property type="molecule type" value="Genomic_DNA"/>
</dbReference>
<comment type="caution">
    <text evidence="1">The sequence shown here is derived from an EMBL/GenBank/DDBJ whole genome shotgun (WGS) entry which is preliminary data.</text>
</comment>